<dbReference type="Pfam" id="PF17773">
    <property type="entry name" value="UPF0176_N"/>
    <property type="match status" value="1"/>
</dbReference>
<feature type="compositionally biased region" description="Low complexity" evidence="10">
    <location>
        <begin position="1408"/>
        <end position="1439"/>
    </location>
</feature>
<dbReference type="InterPro" id="IPR001763">
    <property type="entry name" value="Rhodanese-like_dom"/>
</dbReference>
<feature type="compositionally biased region" description="Low complexity" evidence="10">
    <location>
        <begin position="873"/>
        <end position="884"/>
    </location>
</feature>
<dbReference type="Gene3D" id="1.10.472.10">
    <property type="entry name" value="Cyclin-like"/>
    <property type="match status" value="1"/>
</dbReference>
<keyword evidence="3" id="KW-0723">Serine/threonine-protein kinase</keyword>
<feature type="compositionally biased region" description="Polar residues" evidence="10">
    <location>
        <begin position="1201"/>
        <end position="1226"/>
    </location>
</feature>
<feature type="compositionally biased region" description="Polar residues" evidence="10">
    <location>
        <begin position="1283"/>
        <end position="1302"/>
    </location>
</feature>
<feature type="region of interest" description="Disordered" evidence="10">
    <location>
        <begin position="1028"/>
        <end position="1315"/>
    </location>
</feature>
<evidence type="ECO:0000256" key="5">
    <source>
        <dbReference type="ARBA" id="ARBA00022741"/>
    </source>
</evidence>
<feature type="compositionally biased region" description="Polar residues" evidence="10">
    <location>
        <begin position="1673"/>
        <end position="1706"/>
    </location>
</feature>
<feature type="compositionally biased region" description="Low complexity" evidence="10">
    <location>
        <begin position="1601"/>
        <end position="1629"/>
    </location>
</feature>
<feature type="compositionally biased region" description="Polar residues" evidence="10">
    <location>
        <begin position="1635"/>
        <end position="1644"/>
    </location>
</feature>
<feature type="compositionally biased region" description="Polar residues" evidence="10">
    <location>
        <begin position="1097"/>
        <end position="1112"/>
    </location>
</feature>
<feature type="compositionally biased region" description="Low complexity" evidence="10">
    <location>
        <begin position="1184"/>
        <end position="1200"/>
    </location>
</feature>
<sequence length="1775" mass="193129">MANPLITSTPSTTAMQLKTATNQARNTLLRERRTGDNSWTCCDLTCDSAPQMYRHISAHHEVEVQEQANKQLSKMRSRPTSKDEQGNPEFRSRRAEKYGSDPISLSCSCDPSLGTVILFYAYLPIANPVALAKLHKSWSSKLGLYGKVKLAPEGINATLSGHPQSIVKYVDHLTELPDFEVLNLSGTAQDQAEADKTLLEKRRHSFFKPTGGCRHVFAETISIKVVEEICPLGAPELSVFQDPENKRGKLPPSEFHQKLKDLSGRDDVVVLDVRNYYESDIGRFPGAITPPIRKFSSFRDYVDRNKDQFSGKTLLSYCTGGIRCEKATTYLRQSLQSGDGSLPTEVLMLDGGIHNYLEWIKQENLSSDSLWLGKNYVFDARQSLGLEDTTENTKAETGDQLISEYRLWKDTIIFTEEQLLETLCFELTVDHPYNIITWLLDNHYTKDADQARKLKQVAWAFLNDRTTLCLLYPAKTIALAAIHLAGKYMDDNLNENLGDIWRELYEPDVQDILDAANEMIDQYAQYSPKNSRSLDKMLPGSKPGSEYQENGTPSYGGYLNSPAKLATPVIDNETKQVVAIKVLNLDTDEEDVSDIQREIRTLSQLKNCDSQNITRYHGSFLNGTKLWIVMDYAAGGSIRSLLQALVRIDEKCIAVIAREVLQALGYLHKHGIIHRDIKAANILLTDKGRVQLCDFGVAGQVTMNSLKRNSFVGTPYWMAPEVIKEGQTYDCKADIWSFGITVYEIATGNPPFANENPVRAVTLIPMSRPAQLEGDWSPTMKEFVALCLHEEPNERPSADDLLKTKWIKNTSKSSPTILKELVARYEQYKLESVNNKEETSSDVDIDHELEGFDMEVEPDNWRFDTARTVPTMASSRASSLSRPSLDSKHEHSNGARSPIHSMQDSGVVIQGRGGKHSEQSQQRHDEAASSSMATSPTIKAKTSQASPKNGKMKMGQSQQTVISHESHPLLRLFMKEKSASDEDVSMSNSLLSPPGPHMLSAPITLTIPNLDEITNARLASRSPIPIADNSSSLSLDQYHQSQQQYPQHSSASTRHPESARSPFGLNMAKPSFSRFDRRPSAPVLMGSASSADHHFQNHQLLNRGPANSSPLTSPRAMAPPLPSSILSNMQPRQGNQDAEGQSGNKSSHSHEIVLPTQHQGVQSHNLRPSSTPNSPAFPPVAVMGSSAGASAGSNTGSTHANGPTVSKETSRINGSRRPSPTVSPSLQQQQHQQQQNRSTGDARSNLPPAIPHRKASLDFSQSERFSHLRPSLPMRPPSAAAVRSSTFHGLESAGTTPSTSAAPSGEHNSNSGSLTGSFSGSLAGMSSGIAALGIQPINISEEKLPPFGHSPAHLKMLNVLADSAPTVPSTSGSTRAHRGSVSTASERDGLSPASSVSSDPTFGQLNYSSHSLPNHHAASSSSSSASTSSVSSASVANSTGTNHSPGSALSRPGLRSVGSSENFARRIRSTSMLRQEQESLSNTGFHRAQAAQQSGSFSGQQPPPSLQGHYQLHSQHQQHSGYQQQQHSHAPEPNLTDAIRYRRASSPRRRSISMTNLNGGLSVIMIPPKKSSADDYAPNPLLLPPSPSTTRFIAPSSMNASTLSSSPLRPTLHSMASSSSLSSSYGSISGHANGGRNSNASHGIQQQQHQQQFASSSSLSGQGSSIYTSSMSAHTSSMPANLSTSPSSLPQFTSNSNISSTTLVPNNAPANSAKSVMNITSPSYPPSGSSYAHSNAHASTANQNEDLMEELQLTVSDLSQWLQVFETGIKSVRSS</sequence>
<feature type="compositionally biased region" description="Polar residues" evidence="10">
    <location>
        <begin position="1366"/>
        <end position="1384"/>
    </location>
</feature>
<feature type="region of interest" description="Disordered" evidence="10">
    <location>
        <begin position="530"/>
        <end position="551"/>
    </location>
</feature>
<dbReference type="InterPro" id="IPR036873">
    <property type="entry name" value="Rhodanese-like_dom_sf"/>
</dbReference>
<dbReference type="PANTHER" id="PTHR48012">
    <property type="entry name" value="STERILE20-LIKE KINASE, ISOFORM B-RELATED"/>
    <property type="match status" value="1"/>
</dbReference>
<dbReference type="PROSITE" id="PS50011">
    <property type="entry name" value="PROTEIN_KINASE_DOM"/>
    <property type="match status" value="1"/>
</dbReference>
<feature type="domain" description="Rhodanese" evidence="12">
    <location>
        <begin position="264"/>
        <end position="358"/>
    </location>
</feature>
<evidence type="ECO:0000313" key="14">
    <source>
        <dbReference type="Proteomes" id="UP000717515"/>
    </source>
</evidence>
<feature type="compositionally biased region" description="Low complexity" evidence="10">
    <location>
        <begin position="1488"/>
        <end position="1528"/>
    </location>
</feature>
<feature type="region of interest" description="Disordered" evidence="10">
    <location>
        <begin position="1587"/>
        <end position="1706"/>
    </location>
</feature>
<feature type="compositionally biased region" description="Basic and acidic residues" evidence="10">
    <location>
        <begin position="915"/>
        <end position="927"/>
    </location>
</feature>
<dbReference type="FunFam" id="1.10.510.10:FF:000499">
    <property type="entry name" value="Serine/threonine-protein kinase KIC1"/>
    <property type="match status" value="1"/>
</dbReference>
<dbReference type="GO" id="GO:0005524">
    <property type="term" value="F:ATP binding"/>
    <property type="evidence" value="ECO:0007669"/>
    <property type="project" value="UniProtKB-KW"/>
</dbReference>
<feature type="compositionally biased region" description="Polar residues" evidence="10">
    <location>
        <begin position="928"/>
        <end position="947"/>
    </location>
</feature>
<keyword evidence="4" id="KW-0808">Transferase</keyword>
<dbReference type="SMART" id="SM00450">
    <property type="entry name" value="RHOD"/>
    <property type="match status" value="1"/>
</dbReference>
<dbReference type="CDD" id="cd20546">
    <property type="entry name" value="CYCLIN_SpCG1C_ScCTK2-like_rpt2"/>
    <property type="match status" value="1"/>
</dbReference>
<dbReference type="InterPro" id="IPR011009">
    <property type="entry name" value="Kinase-like_dom_sf"/>
</dbReference>
<feature type="domain" description="Protein kinase" evidence="11">
    <location>
        <begin position="544"/>
        <end position="807"/>
    </location>
</feature>
<comment type="catalytic activity">
    <reaction evidence="9">
        <text>L-seryl-[protein] + ATP = O-phospho-L-seryl-[protein] + ADP + H(+)</text>
        <dbReference type="Rhea" id="RHEA:17989"/>
        <dbReference type="Rhea" id="RHEA-COMP:9863"/>
        <dbReference type="Rhea" id="RHEA-COMP:11604"/>
        <dbReference type="ChEBI" id="CHEBI:15378"/>
        <dbReference type="ChEBI" id="CHEBI:29999"/>
        <dbReference type="ChEBI" id="CHEBI:30616"/>
        <dbReference type="ChEBI" id="CHEBI:83421"/>
        <dbReference type="ChEBI" id="CHEBI:456216"/>
        <dbReference type="EC" id="2.7.11.1"/>
    </reaction>
</comment>
<dbReference type="GO" id="GO:0005737">
    <property type="term" value="C:cytoplasm"/>
    <property type="evidence" value="ECO:0007669"/>
    <property type="project" value="TreeGrafter"/>
</dbReference>
<reference evidence="13" key="1">
    <citation type="submission" date="2021-07" db="EMBL/GenBank/DDBJ databases">
        <title>Draft genome of Mortierella alpina, strain LL118, isolated from an aspen leaf litter sample.</title>
        <authorList>
            <person name="Yang S."/>
            <person name="Vinatzer B.A."/>
        </authorList>
    </citation>
    <scope>NUCLEOTIDE SEQUENCE</scope>
    <source>
        <strain evidence="13">LL118</strain>
    </source>
</reference>
<evidence type="ECO:0000313" key="13">
    <source>
        <dbReference type="EMBL" id="KAG9322522.1"/>
    </source>
</evidence>
<dbReference type="EC" id="2.7.11.1" evidence="2"/>
<feature type="compositionally biased region" description="Low complexity" evidence="10">
    <location>
        <begin position="1030"/>
        <end position="1052"/>
    </location>
</feature>
<evidence type="ECO:0000256" key="9">
    <source>
        <dbReference type="ARBA" id="ARBA00048679"/>
    </source>
</evidence>
<evidence type="ECO:0000256" key="1">
    <source>
        <dbReference type="ARBA" id="ARBA00008874"/>
    </source>
</evidence>
<dbReference type="InterPro" id="IPR000719">
    <property type="entry name" value="Prot_kinase_dom"/>
</dbReference>
<keyword evidence="6" id="KW-0418">Kinase</keyword>
<dbReference type="PANTHER" id="PTHR48012:SF21">
    <property type="entry name" value="PH DOMAIN-CONTAINING PROTEIN"/>
    <property type="match status" value="1"/>
</dbReference>
<dbReference type="Pfam" id="PF00581">
    <property type="entry name" value="Rhodanese"/>
    <property type="match status" value="1"/>
</dbReference>
<gene>
    <name evidence="13" type="ORF">KVV02_001264</name>
</gene>
<dbReference type="SUPFAM" id="SSF47954">
    <property type="entry name" value="Cyclin-like"/>
    <property type="match status" value="1"/>
</dbReference>
<feature type="region of interest" description="Disordered" evidence="10">
    <location>
        <begin position="1365"/>
        <end position="1460"/>
    </location>
</feature>
<dbReference type="InterPro" id="IPR040503">
    <property type="entry name" value="TRHO_N"/>
</dbReference>
<dbReference type="SMART" id="SM00220">
    <property type="entry name" value="S_TKc"/>
    <property type="match status" value="1"/>
</dbReference>
<evidence type="ECO:0000259" key="11">
    <source>
        <dbReference type="PROSITE" id="PS50011"/>
    </source>
</evidence>
<dbReference type="InterPro" id="IPR050629">
    <property type="entry name" value="STE20/SPS1-PAK"/>
</dbReference>
<comment type="catalytic activity">
    <reaction evidence="8">
        <text>L-threonyl-[protein] + ATP = O-phospho-L-threonyl-[protein] + ADP + H(+)</text>
        <dbReference type="Rhea" id="RHEA:46608"/>
        <dbReference type="Rhea" id="RHEA-COMP:11060"/>
        <dbReference type="Rhea" id="RHEA-COMP:11605"/>
        <dbReference type="ChEBI" id="CHEBI:15378"/>
        <dbReference type="ChEBI" id="CHEBI:30013"/>
        <dbReference type="ChEBI" id="CHEBI:30616"/>
        <dbReference type="ChEBI" id="CHEBI:61977"/>
        <dbReference type="ChEBI" id="CHEBI:456216"/>
        <dbReference type="EC" id="2.7.11.1"/>
    </reaction>
</comment>
<keyword evidence="7" id="KW-0067">ATP-binding</keyword>
<evidence type="ECO:0000256" key="7">
    <source>
        <dbReference type="ARBA" id="ARBA00022840"/>
    </source>
</evidence>
<keyword evidence="5" id="KW-0547">Nucleotide-binding</keyword>
<dbReference type="Proteomes" id="UP000717515">
    <property type="component" value="Unassembled WGS sequence"/>
</dbReference>
<evidence type="ECO:0000256" key="10">
    <source>
        <dbReference type="SAM" id="MobiDB-lite"/>
    </source>
</evidence>
<feature type="compositionally biased region" description="Polar residues" evidence="10">
    <location>
        <begin position="1392"/>
        <end position="1407"/>
    </location>
</feature>
<protein>
    <recommendedName>
        <fullName evidence="2">non-specific serine/threonine protein kinase</fullName>
        <ecNumber evidence="2">2.7.11.1</ecNumber>
    </recommendedName>
</protein>
<dbReference type="SUPFAM" id="SSF52821">
    <property type="entry name" value="Rhodanese/Cell cycle control phosphatase"/>
    <property type="match status" value="1"/>
</dbReference>
<evidence type="ECO:0000256" key="2">
    <source>
        <dbReference type="ARBA" id="ARBA00012513"/>
    </source>
</evidence>
<dbReference type="PROSITE" id="PS50206">
    <property type="entry name" value="RHODANESE_3"/>
    <property type="match status" value="1"/>
</dbReference>
<name>A0A9P8CWS6_MORAP</name>
<evidence type="ECO:0000256" key="6">
    <source>
        <dbReference type="ARBA" id="ARBA00022777"/>
    </source>
</evidence>
<feature type="compositionally biased region" description="Low complexity" evidence="10">
    <location>
        <begin position="1645"/>
        <end position="1672"/>
    </location>
</feature>
<feature type="region of interest" description="Disordered" evidence="10">
    <location>
        <begin position="867"/>
        <end position="968"/>
    </location>
</feature>
<dbReference type="SUPFAM" id="SSF56112">
    <property type="entry name" value="Protein kinase-like (PK-like)"/>
    <property type="match status" value="1"/>
</dbReference>
<evidence type="ECO:0000256" key="4">
    <source>
        <dbReference type="ARBA" id="ARBA00022679"/>
    </source>
</evidence>
<dbReference type="PROSITE" id="PS00108">
    <property type="entry name" value="PROTEIN_KINASE_ST"/>
    <property type="match status" value="1"/>
</dbReference>
<evidence type="ECO:0000256" key="3">
    <source>
        <dbReference type="ARBA" id="ARBA00022527"/>
    </source>
</evidence>
<feature type="region of interest" description="Disordered" evidence="10">
    <location>
        <begin position="1487"/>
        <end position="1535"/>
    </location>
</feature>
<dbReference type="Gene3D" id="3.30.70.100">
    <property type="match status" value="1"/>
</dbReference>
<accession>A0A9P8CWS6</accession>
<dbReference type="Gene3D" id="1.10.510.10">
    <property type="entry name" value="Transferase(Phosphotransferase) domain 1"/>
    <property type="match status" value="1"/>
</dbReference>
<comment type="similarity">
    <text evidence="1">Belongs to the protein kinase superfamily. STE Ser/Thr protein kinase family. STE20 subfamily.</text>
</comment>
<dbReference type="InterPro" id="IPR036915">
    <property type="entry name" value="Cyclin-like_sf"/>
</dbReference>
<dbReference type="Gene3D" id="3.40.250.10">
    <property type="entry name" value="Rhodanese-like domain"/>
    <property type="match status" value="1"/>
</dbReference>
<comment type="caution">
    <text evidence="13">The sequence shown here is derived from an EMBL/GenBank/DDBJ whole genome shotgun (WGS) entry which is preliminary data.</text>
</comment>
<evidence type="ECO:0000256" key="8">
    <source>
        <dbReference type="ARBA" id="ARBA00047899"/>
    </source>
</evidence>
<feature type="compositionally biased region" description="Polar residues" evidence="10">
    <location>
        <begin position="1124"/>
        <end position="1146"/>
    </location>
</feature>
<dbReference type="EMBL" id="JAIFTL010000142">
    <property type="protein sequence ID" value="KAG9322522.1"/>
    <property type="molecule type" value="Genomic_DNA"/>
</dbReference>
<dbReference type="InterPro" id="IPR008271">
    <property type="entry name" value="Ser/Thr_kinase_AS"/>
</dbReference>
<feature type="region of interest" description="Disordered" evidence="10">
    <location>
        <begin position="65"/>
        <end position="102"/>
    </location>
</feature>
<feature type="compositionally biased region" description="Basic and acidic residues" evidence="10">
    <location>
        <begin position="80"/>
        <end position="99"/>
    </location>
</feature>
<evidence type="ECO:0000259" key="12">
    <source>
        <dbReference type="PROSITE" id="PS50206"/>
    </source>
</evidence>
<dbReference type="Pfam" id="PF00069">
    <property type="entry name" value="Pkinase"/>
    <property type="match status" value="1"/>
</dbReference>
<feature type="compositionally biased region" description="Polar residues" evidence="10">
    <location>
        <begin position="1156"/>
        <end position="1174"/>
    </location>
</feature>
<dbReference type="GO" id="GO:0004674">
    <property type="term" value="F:protein serine/threonine kinase activity"/>
    <property type="evidence" value="ECO:0007669"/>
    <property type="project" value="UniProtKB-KW"/>
</dbReference>
<organism evidence="13 14">
    <name type="scientific">Mortierella alpina</name>
    <name type="common">Oleaginous fungus</name>
    <name type="synonym">Mortierella renispora</name>
    <dbReference type="NCBI Taxonomy" id="64518"/>
    <lineage>
        <taxon>Eukaryota</taxon>
        <taxon>Fungi</taxon>
        <taxon>Fungi incertae sedis</taxon>
        <taxon>Mucoromycota</taxon>
        <taxon>Mortierellomycotina</taxon>
        <taxon>Mortierellomycetes</taxon>
        <taxon>Mortierellales</taxon>
        <taxon>Mortierellaceae</taxon>
        <taxon>Mortierella</taxon>
    </lineage>
</organism>
<proteinExistence type="inferred from homology"/>